<accession>A0ABT4SSR8</accession>
<dbReference type="PANTHER" id="PTHR30055:SF238">
    <property type="entry name" value="MYCOFACTOCIN BIOSYNTHESIS TRANSCRIPTIONAL REGULATOR MFTR-RELATED"/>
    <property type="match status" value="1"/>
</dbReference>
<dbReference type="PROSITE" id="PS50977">
    <property type="entry name" value="HTH_TETR_2"/>
    <property type="match status" value="1"/>
</dbReference>
<dbReference type="InterPro" id="IPR023772">
    <property type="entry name" value="DNA-bd_HTH_TetR-type_CS"/>
</dbReference>
<evidence type="ECO:0000313" key="6">
    <source>
        <dbReference type="EMBL" id="MDA0639950.1"/>
    </source>
</evidence>
<feature type="domain" description="HTH tetR-type" evidence="5">
    <location>
        <begin position="10"/>
        <end position="70"/>
    </location>
</feature>
<dbReference type="Proteomes" id="UP001212498">
    <property type="component" value="Unassembled WGS sequence"/>
</dbReference>
<evidence type="ECO:0000256" key="2">
    <source>
        <dbReference type="ARBA" id="ARBA00023125"/>
    </source>
</evidence>
<reference evidence="6 7" key="1">
    <citation type="submission" date="2022-11" db="EMBL/GenBank/DDBJ databases">
        <title>Nonomuraea corallina sp. nov., a new species of the genus Nonomuraea isolated from sea side sediment in Thai sea.</title>
        <authorList>
            <person name="Ngamcharungchit C."/>
            <person name="Matsumoto A."/>
            <person name="Suriyachadkun C."/>
            <person name="Panbangred W."/>
            <person name="Inahashi Y."/>
            <person name="Intra B."/>
        </authorList>
    </citation>
    <scope>NUCLEOTIDE SEQUENCE [LARGE SCALE GENOMIC DNA]</scope>
    <source>
        <strain evidence="6 7">DSM 43553</strain>
    </source>
</reference>
<keyword evidence="2 4" id="KW-0238">DNA-binding</keyword>
<keyword evidence="7" id="KW-1185">Reference proteome</keyword>
<dbReference type="InterPro" id="IPR001647">
    <property type="entry name" value="HTH_TetR"/>
</dbReference>
<dbReference type="InterPro" id="IPR009057">
    <property type="entry name" value="Homeodomain-like_sf"/>
</dbReference>
<name>A0ABT4SSR8_9ACTN</name>
<feature type="DNA-binding region" description="H-T-H motif" evidence="4">
    <location>
        <begin position="33"/>
        <end position="52"/>
    </location>
</feature>
<dbReference type="Pfam" id="PF00440">
    <property type="entry name" value="TetR_N"/>
    <property type="match status" value="1"/>
</dbReference>
<keyword evidence="3" id="KW-0804">Transcription</keyword>
<dbReference type="Gene3D" id="1.10.357.10">
    <property type="entry name" value="Tetracycline Repressor, domain 2"/>
    <property type="match status" value="1"/>
</dbReference>
<evidence type="ECO:0000313" key="7">
    <source>
        <dbReference type="Proteomes" id="UP001212498"/>
    </source>
</evidence>
<evidence type="ECO:0000256" key="4">
    <source>
        <dbReference type="PROSITE-ProRule" id="PRU00335"/>
    </source>
</evidence>
<sequence>MTGLRERKKQRTRRALVTAALRSFQEKGFEETTIAEIAAGAEVSARTFFSYFASKEDVIFYDGPERMRYVLDLVAGRRPGEPVAELLVRVIRASLKWAVDPGNFDLAEAAARMELMLTVPSLQARALHVLFEQQLQLAEAVERAYEGELGALEAAAMVGSLVGAVKLTAVMSLTRGDSQERVWEAITAAAEISMRGLSNV</sequence>
<dbReference type="SUPFAM" id="SSF46689">
    <property type="entry name" value="Homeodomain-like"/>
    <property type="match status" value="1"/>
</dbReference>
<evidence type="ECO:0000259" key="5">
    <source>
        <dbReference type="PROSITE" id="PS50977"/>
    </source>
</evidence>
<proteinExistence type="predicted"/>
<dbReference type="EMBL" id="JAPNUD010000008">
    <property type="protein sequence ID" value="MDA0639950.1"/>
    <property type="molecule type" value="Genomic_DNA"/>
</dbReference>
<dbReference type="Gene3D" id="1.10.10.60">
    <property type="entry name" value="Homeodomain-like"/>
    <property type="match status" value="1"/>
</dbReference>
<dbReference type="RefSeq" id="WP_271275339.1">
    <property type="nucleotide sequence ID" value="NZ_BAABFD010000008.1"/>
</dbReference>
<dbReference type="PANTHER" id="PTHR30055">
    <property type="entry name" value="HTH-TYPE TRANSCRIPTIONAL REGULATOR RUTR"/>
    <property type="match status" value="1"/>
</dbReference>
<dbReference type="InterPro" id="IPR050109">
    <property type="entry name" value="HTH-type_TetR-like_transc_reg"/>
</dbReference>
<organism evidence="6 7">
    <name type="scientific">Nonomuraea ferruginea</name>
    <dbReference type="NCBI Taxonomy" id="46174"/>
    <lineage>
        <taxon>Bacteria</taxon>
        <taxon>Bacillati</taxon>
        <taxon>Actinomycetota</taxon>
        <taxon>Actinomycetes</taxon>
        <taxon>Streptosporangiales</taxon>
        <taxon>Streptosporangiaceae</taxon>
        <taxon>Nonomuraea</taxon>
    </lineage>
</organism>
<keyword evidence="1" id="KW-0805">Transcription regulation</keyword>
<evidence type="ECO:0000256" key="1">
    <source>
        <dbReference type="ARBA" id="ARBA00023015"/>
    </source>
</evidence>
<comment type="caution">
    <text evidence="6">The sequence shown here is derived from an EMBL/GenBank/DDBJ whole genome shotgun (WGS) entry which is preliminary data.</text>
</comment>
<dbReference type="PROSITE" id="PS01081">
    <property type="entry name" value="HTH_TETR_1"/>
    <property type="match status" value="1"/>
</dbReference>
<dbReference type="PRINTS" id="PR00455">
    <property type="entry name" value="HTHTETR"/>
</dbReference>
<protein>
    <submittedName>
        <fullName evidence="6">TetR/AcrR family transcriptional regulator</fullName>
    </submittedName>
</protein>
<evidence type="ECO:0000256" key="3">
    <source>
        <dbReference type="ARBA" id="ARBA00023163"/>
    </source>
</evidence>
<gene>
    <name evidence="6" type="ORF">OUY24_04905</name>
</gene>